<evidence type="ECO:0000256" key="1">
    <source>
        <dbReference type="SAM" id="Phobius"/>
    </source>
</evidence>
<protein>
    <submittedName>
        <fullName evidence="2">Uncharacterized protein</fullName>
    </submittedName>
</protein>
<keyword evidence="1" id="KW-0472">Membrane</keyword>
<comment type="caution">
    <text evidence="2">The sequence shown here is derived from an EMBL/GenBank/DDBJ whole genome shotgun (WGS) entry which is preliminary data.</text>
</comment>
<evidence type="ECO:0000313" key="2">
    <source>
        <dbReference type="EMBL" id="KAJ4473431.1"/>
    </source>
</evidence>
<keyword evidence="1" id="KW-1133">Transmembrane helix</keyword>
<organism evidence="2 3">
    <name type="scientific">Lentinula lateritia</name>
    <dbReference type="NCBI Taxonomy" id="40482"/>
    <lineage>
        <taxon>Eukaryota</taxon>
        <taxon>Fungi</taxon>
        <taxon>Dikarya</taxon>
        <taxon>Basidiomycota</taxon>
        <taxon>Agaricomycotina</taxon>
        <taxon>Agaricomycetes</taxon>
        <taxon>Agaricomycetidae</taxon>
        <taxon>Agaricales</taxon>
        <taxon>Marasmiineae</taxon>
        <taxon>Omphalotaceae</taxon>
        <taxon>Lentinula</taxon>
    </lineage>
</organism>
<proteinExistence type="predicted"/>
<sequence length="181" mass="20296">MGDGRGWLSADRSQVFLIRRTQLERSVGEPTNICVDVVLSLLHSFSHPFNLLELASTSTDMRPSFLISTVLAIFTSAVTAVDFEIGVRYIDCQGPWVGSRLTPASPFLDVATAAGALDYPRTRHFSHRYCIYFIKSMPAICTVFLYTIGDSGPLRLHSTLEWPEKFEVHDQLLLERVEVVC</sequence>
<evidence type="ECO:0000313" key="3">
    <source>
        <dbReference type="Proteomes" id="UP001150238"/>
    </source>
</evidence>
<gene>
    <name evidence="2" type="ORF">C8J55DRAFT_139699</name>
</gene>
<dbReference type="EMBL" id="JANVFS010000025">
    <property type="protein sequence ID" value="KAJ4473431.1"/>
    <property type="molecule type" value="Genomic_DNA"/>
</dbReference>
<accession>A0A9W9A3B3</accession>
<feature type="transmembrane region" description="Helical" evidence="1">
    <location>
        <begin position="129"/>
        <end position="148"/>
    </location>
</feature>
<reference evidence="2" key="2">
    <citation type="journal article" date="2023" name="Proc. Natl. Acad. Sci. U.S.A.">
        <title>A global phylogenomic analysis of the shiitake genus Lentinula.</title>
        <authorList>
            <person name="Sierra-Patev S."/>
            <person name="Min B."/>
            <person name="Naranjo-Ortiz M."/>
            <person name="Looney B."/>
            <person name="Konkel Z."/>
            <person name="Slot J.C."/>
            <person name="Sakamoto Y."/>
            <person name="Steenwyk J.L."/>
            <person name="Rokas A."/>
            <person name="Carro J."/>
            <person name="Camarero S."/>
            <person name="Ferreira P."/>
            <person name="Molpeceres G."/>
            <person name="Ruiz-Duenas F.J."/>
            <person name="Serrano A."/>
            <person name="Henrissat B."/>
            <person name="Drula E."/>
            <person name="Hughes K.W."/>
            <person name="Mata J.L."/>
            <person name="Ishikawa N.K."/>
            <person name="Vargas-Isla R."/>
            <person name="Ushijima S."/>
            <person name="Smith C.A."/>
            <person name="Donoghue J."/>
            <person name="Ahrendt S."/>
            <person name="Andreopoulos W."/>
            <person name="He G."/>
            <person name="LaButti K."/>
            <person name="Lipzen A."/>
            <person name="Ng V."/>
            <person name="Riley R."/>
            <person name="Sandor L."/>
            <person name="Barry K."/>
            <person name="Martinez A.T."/>
            <person name="Xiao Y."/>
            <person name="Gibbons J.G."/>
            <person name="Terashima K."/>
            <person name="Grigoriev I.V."/>
            <person name="Hibbett D."/>
        </authorList>
    </citation>
    <scope>NUCLEOTIDE SEQUENCE</scope>
    <source>
        <strain evidence="2">Sp2 HRB7682 ss15</strain>
    </source>
</reference>
<dbReference type="AlphaFoldDB" id="A0A9W9A3B3"/>
<reference evidence="2" key="1">
    <citation type="submission" date="2022-08" db="EMBL/GenBank/DDBJ databases">
        <authorList>
            <consortium name="DOE Joint Genome Institute"/>
            <person name="Min B."/>
            <person name="Riley R."/>
            <person name="Sierra-Patev S."/>
            <person name="Naranjo-Ortiz M."/>
            <person name="Looney B."/>
            <person name="Konkel Z."/>
            <person name="Slot J.C."/>
            <person name="Sakamoto Y."/>
            <person name="Steenwyk J.L."/>
            <person name="Rokas A."/>
            <person name="Carro J."/>
            <person name="Camarero S."/>
            <person name="Ferreira P."/>
            <person name="Molpeceres G."/>
            <person name="Ruiz-Duenas F.J."/>
            <person name="Serrano A."/>
            <person name="Henrissat B."/>
            <person name="Drula E."/>
            <person name="Hughes K.W."/>
            <person name="Mata J.L."/>
            <person name="Ishikawa N.K."/>
            <person name="Vargas-Isla R."/>
            <person name="Ushijima S."/>
            <person name="Smith C.A."/>
            <person name="Ahrendt S."/>
            <person name="Andreopoulos W."/>
            <person name="He G."/>
            <person name="Labutti K."/>
            <person name="Lipzen A."/>
            <person name="Ng V."/>
            <person name="Sandor L."/>
            <person name="Barry K."/>
            <person name="Martinez A.T."/>
            <person name="Xiao Y."/>
            <person name="Gibbons J.G."/>
            <person name="Terashima K."/>
            <person name="Hibbett D.S."/>
            <person name="Grigoriev I.V."/>
        </authorList>
    </citation>
    <scope>NUCLEOTIDE SEQUENCE</scope>
    <source>
        <strain evidence="2">Sp2 HRB7682 ss15</strain>
    </source>
</reference>
<dbReference type="Proteomes" id="UP001150238">
    <property type="component" value="Unassembled WGS sequence"/>
</dbReference>
<keyword evidence="1" id="KW-0812">Transmembrane</keyword>
<name>A0A9W9A3B3_9AGAR</name>